<sequence length="186" mass="19025">MPTRFAPSPLTATVRPVDVQKRNPPAFRKLCPHARLADYQKFGEFDMLFKMTAVATATALLIASAASAQTTTVTQTTDTTGNSALAGGGAGALAGAAVGGPVGALIGAAIGVTGGAALDPGETVTTYVTTNPVEPVYLEGDLVVGAGVPDVVVLQEVPETEYSYAYVNGVPVIVNPVDRRIVQIIQ</sequence>
<evidence type="ECO:0000313" key="1">
    <source>
        <dbReference type="EMBL" id="PTE20788.1"/>
    </source>
</evidence>
<reference evidence="1 2" key="1">
    <citation type="submission" date="2018-03" db="EMBL/GenBank/DDBJ databases">
        <title>Cereibacter changlensis.</title>
        <authorList>
            <person name="Meyer T.E."/>
            <person name="Miller S."/>
            <person name="Lodha T."/>
            <person name="Gandham S."/>
            <person name="Chintalapati S."/>
            <person name="Chintalapati V.R."/>
        </authorList>
    </citation>
    <scope>NUCLEOTIDE SEQUENCE [LARGE SCALE GENOMIC DNA]</scope>
    <source>
        <strain evidence="1 2">JA139</strain>
    </source>
</reference>
<proteinExistence type="predicted"/>
<dbReference type="EMBL" id="PZKG01000082">
    <property type="protein sequence ID" value="PTE20788.1"/>
    <property type="molecule type" value="Genomic_DNA"/>
</dbReference>
<gene>
    <name evidence="1" type="ORF">C5F48_15565</name>
</gene>
<dbReference type="Pfam" id="PF06823">
    <property type="entry name" value="DUF1236"/>
    <property type="match status" value="1"/>
</dbReference>
<dbReference type="Proteomes" id="UP000241010">
    <property type="component" value="Unassembled WGS sequence"/>
</dbReference>
<evidence type="ECO:0000313" key="2">
    <source>
        <dbReference type="Proteomes" id="UP000241010"/>
    </source>
</evidence>
<name>A0A2T4JSA3_9RHOB</name>
<keyword evidence="2" id="KW-1185">Reference proteome</keyword>
<accession>A0A2T4JSA3</accession>
<dbReference type="OrthoDB" id="102964at2"/>
<organism evidence="1 2">
    <name type="scientific">Cereibacter changlensis JA139</name>
    <dbReference type="NCBI Taxonomy" id="1188249"/>
    <lineage>
        <taxon>Bacteria</taxon>
        <taxon>Pseudomonadati</taxon>
        <taxon>Pseudomonadota</taxon>
        <taxon>Alphaproteobacteria</taxon>
        <taxon>Rhodobacterales</taxon>
        <taxon>Paracoccaceae</taxon>
        <taxon>Cereibacter</taxon>
    </lineage>
</organism>
<protein>
    <recommendedName>
        <fullName evidence="3">DUF1236 domain-containing protein</fullName>
    </recommendedName>
</protein>
<dbReference type="AlphaFoldDB" id="A0A2T4JSA3"/>
<evidence type="ECO:0008006" key="3">
    <source>
        <dbReference type="Google" id="ProtNLM"/>
    </source>
</evidence>
<comment type="caution">
    <text evidence="1">The sequence shown here is derived from an EMBL/GenBank/DDBJ whole genome shotgun (WGS) entry which is preliminary data.</text>
</comment>
<dbReference type="InterPro" id="IPR009642">
    <property type="entry name" value="DUF1236"/>
</dbReference>